<proteinExistence type="predicted"/>
<organism evidence="2 3">
    <name type="scientific">Riccia sorocarpa</name>
    <dbReference type="NCBI Taxonomy" id="122646"/>
    <lineage>
        <taxon>Eukaryota</taxon>
        <taxon>Viridiplantae</taxon>
        <taxon>Streptophyta</taxon>
        <taxon>Embryophyta</taxon>
        <taxon>Marchantiophyta</taxon>
        <taxon>Marchantiopsida</taxon>
        <taxon>Marchantiidae</taxon>
        <taxon>Marchantiales</taxon>
        <taxon>Ricciaceae</taxon>
        <taxon>Riccia</taxon>
    </lineage>
</organism>
<dbReference type="Proteomes" id="UP001633002">
    <property type="component" value="Unassembled WGS sequence"/>
</dbReference>
<reference evidence="2 3" key="1">
    <citation type="submission" date="2024-09" db="EMBL/GenBank/DDBJ databases">
        <title>Chromosome-scale assembly of Riccia sorocarpa.</title>
        <authorList>
            <person name="Paukszto L."/>
        </authorList>
    </citation>
    <scope>NUCLEOTIDE SEQUENCE [LARGE SCALE GENOMIC DNA]</scope>
    <source>
        <strain evidence="2">LP-2024</strain>
        <tissue evidence="2">Aerial parts of the thallus</tissue>
    </source>
</reference>
<name>A0ABD3HX80_9MARC</name>
<dbReference type="AlphaFoldDB" id="A0ABD3HX80"/>
<keyword evidence="3" id="KW-1185">Reference proteome</keyword>
<feature type="signal peptide" evidence="1">
    <location>
        <begin position="1"/>
        <end position="18"/>
    </location>
</feature>
<accession>A0ABD3HX80</accession>
<keyword evidence="1" id="KW-0732">Signal</keyword>
<evidence type="ECO:0000256" key="1">
    <source>
        <dbReference type="SAM" id="SignalP"/>
    </source>
</evidence>
<feature type="chain" id="PRO_5044863201" evidence="1">
    <location>
        <begin position="19"/>
        <end position="83"/>
    </location>
</feature>
<sequence length="83" mass="9354">MVCVAAFLLIQLAEDVFTEMDDLNSTILKQITRFRKAVPLEVRFAACLHRLTTRALYFLVGDCFGIGETTVKEYVVCLVARVP</sequence>
<dbReference type="EMBL" id="JBJQOH010000003">
    <property type="protein sequence ID" value="KAL3695137.1"/>
    <property type="molecule type" value="Genomic_DNA"/>
</dbReference>
<comment type="caution">
    <text evidence="2">The sequence shown here is derived from an EMBL/GenBank/DDBJ whole genome shotgun (WGS) entry which is preliminary data.</text>
</comment>
<evidence type="ECO:0000313" key="3">
    <source>
        <dbReference type="Proteomes" id="UP001633002"/>
    </source>
</evidence>
<gene>
    <name evidence="2" type="ORF">R1sor_008788</name>
</gene>
<evidence type="ECO:0000313" key="2">
    <source>
        <dbReference type="EMBL" id="KAL3695137.1"/>
    </source>
</evidence>
<protein>
    <submittedName>
        <fullName evidence="2">Uncharacterized protein</fullName>
    </submittedName>
</protein>